<dbReference type="Pfam" id="PF13432">
    <property type="entry name" value="TPR_16"/>
    <property type="match status" value="2"/>
</dbReference>
<dbReference type="GO" id="GO:0016491">
    <property type="term" value="F:oxidoreductase activity"/>
    <property type="evidence" value="ECO:0007669"/>
    <property type="project" value="InterPro"/>
</dbReference>
<dbReference type="SMART" id="SM00028">
    <property type="entry name" value="TPR"/>
    <property type="match status" value="4"/>
</dbReference>
<dbReference type="PANTHER" id="PTHR42852:SF13">
    <property type="entry name" value="PROTEIN DIPZ"/>
    <property type="match status" value="1"/>
</dbReference>
<name>A0A6V8NHP0_9BACT</name>
<dbReference type="GO" id="GO:0006950">
    <property type="term" value="P:response to stress"/>
    <property type="evidence" value="ECO:0007669"/>
    <property type="project" value="UniProtKB-ARBA"/>
</dbReference>
<keyword evidence="3" id="KW-1185">Reference proteome</keyword>
<dbReference type="InterPro" id="IPR000866">
    <property type="entry name" value="AhpC/TSA"/>
</dbReference>
<dbReference type="InterPro" id="IPR050553">
    <property type="entry name" value="Thioredoxin_ResA/DsbE_sf"/>
</dbReference>
<dbReference type="Gene3D" id="1.25.40.10">
    <property type="entry name" value="Tetratricopeptide repeat domain"/>
    <property type="match status" value="1"/>
</dbReference>
<evidence type="ECO:0000313" key="3">
    <source>
        <dbReference type="Proteomes" id="UP000587586"/>
    </source>
</evidence>
<dbReference type="InterPro" id="IPR011990">
    <property type="entry name" value="TPR-like_helical_dom_sf"/>
</dbReference>
<dbReference type="GO" id="GO:0016209">
    <property type="term" value="F:antioxidant activity"/>
    <property type="evidence" value="ECO:0007669"/>
    <property type="project" value="InterPro"/>
</dbReference>
<dbReference type="SUPFAM" id="SSF48452">
    <property type="entry name" value="TPR-like"/>
    <property type="match status" value="1"/>
</dbReference>
<gene>
    <name evidence="2" type="ORF">GMLC_40180</name>
</gene>
<sequence length="366" mass="40015">MKKMAMTVVFLLTFGLFISAPAAATLLVLQVGMEGPQFSLTSPEGKKVTSAELKGEKLTVLVFWSSWIRKSEAALTRMQKLFAQYRSAGLSVVGINVDELKVSPQTLRQVKATRDKLKIEFPMLVDPGLVAFRDYGVIALPTMVVLDKAGTIRHDLTGYPLLGAEEMDDFVVATLTGAKPKAVAAKPHYQPTKSALSFYNMGQNNLKSKLLAGKAELWFKKSVEADQGFVLPHLSLGRIYSDRGDQALAQAEYQAVLAKEPRHPVALCELAILLVENGKAGEGRALLDTARSAEDSYAPCLYYSGYALGRDGKGADSAKLFDEAAKLAPFDYQVYSYQGKLFEQQKDLQKAADSYGRALEIIIHGH</sequence>
<dbReference type="PANTHER" id="PTHR42852">
    <property type="entry name" value="THIOL:DISULFIDE INTERCHANGE PROTEIN DSBE"/>
    <property type="match status" value="1"/>
</dbReference>
<feature type="domain" description="Thioredoxin" evidence="1">
    <location>
        <begin position="29"/>
        <end position="176"/>
    </location>
</feature>
<dbReference type="InterPro" id="IPR019734">
    <property type="entry name" value="TPR_rpt"/>
</dbReference>
<dbReference type="EMBL" id="BLXZ01000010">
    <property type="protein sequence ID" value="GFO70439.1"/>
    <property type="molecule type" value="Genomic_DNA"/>
</dbReference>
<comment type="caution">
    <text evidence="2">The sequence shown here is derived from an EMBL/GenBank/DDBJ whole genome shotgun (WGS) entry which is preliminary data.</text>
</comment>
<dbReference type="SUPFAM" id="SSF52833">
    <property type="entry name" value="Thioredoxin-like"/>
    <property type="match status" value="1"/>
</dbReference>
<evidence type="ECO:0000313" key="2">
    <source>
        <dbReference type="EMBL" id="GFO70439.1"/>
    </source>
</evidence>
<dbReference type="Proteomes" id="UP000587586">
    <property type="component" value="Unassembled WGS sequence"/>
</dbReference>
<organism evidence="2 3">
    <name type="scientific">Geomonas limicola</name>
    <dbReference type="NCBI Taxonomy" id="2740186"/>
    <lineage>
        <taxon>Bacteria</taxon>
        <taxon>Pseudomonadati</taxon>
        <taxon>Thermodesulfobacteriota</taxon>
        <taxon>Desulfuromonadia</taxon>
        <taxon>Geobacterales</taxon>
        <taxon>Geobacteraceae</taxon>
        <taxon>Geomonas</taxon>
    </lineage>
</organism>
<accession>A0A6V8NHP0</accession>
<dbReference type="Pfam" id="PF00578">
    <property type="entry name" value="AhpC-TSA"/>
    <property type="match status" value="1"/>
</dbReference>
<dbReference type="PROSITE" id="PS51352">
    <property type="entry name" value="THIOREDOXIN_2"/>
    <property type="match status" value="1"/>
</dbReference>
<protein>
    <recommendedName>
        <fullName evidence="1">Thioredoxin domain-containing protein</fullName>
    </recommendedName>
</protein>
<reference evidence="3" key="1">
    <citation type="submission" date="2020-06" db="EMBL/GenBank/DDBJ databases">
        <title>Draft genomic sequecing of Geomonas sp. Red745.</title>
        <authorList>
            <person name="Itoh H."/>
            <person name="Xu Z.X."/>
            <person name="Ushijima N."/>
            <person name="Masuda Y."/>
            <person name="Shiratori Y."/>
            <person name="Senoo K."/>
        </authorList>
    </citation>
    <scope>NUCLEOTIDE SEQUENCE [LARGE SCALE GENOMIC DNA]</scope>
    <source>
        <strain evidence="3">Red745</strain>
    </source>
</reference>
<dbReference type="Gene3D" id="3.40.30.10">
    <property type="entry name" value="Glutaredoxin"/>
    <property type="match status" value="1"/>
</dbReference>
<evidence type="ECO:0000259" key="1">
    <source>
        <dbReference type="PROSITE" id="PS51352"/>
    </source>
</evidence>
<dbReference type="InterPro" id="IPR036249">
    <property type="entry name" value="Thioredoxin-like_sf"/>
</dbReference>
<dbReference type="CDD" id="cd02966">
    <property type="entry name" value="TlpA_like_family"/>
    <property type="match status" value="1"/>
</dbReference>
<dbReference type="AlphaFoldDB" id="A0A6V8NHP0"/>
<proteinExistence type="predicted"/>
<dbReference type="InterPro" id="IPR013766">
    <property type="entry name" value="Thioredoxin_domain"/>
</dbReference>